<proteinExistence type="predicted"/>
<gene>
    <name evidence="1" type="ORF">OUZ56_015433</name>
</gene>
<organism evidence="1 2">
    <name type="scientific">Daphnia magna</name>
    <dbReference type="NCBI Taxonomy" id="35525"/>
    <lineage>
        <taxon>Eukaryota</taxon>
        <taxon>Metazoa</taxon>
        <taxon>Ecdysozoa</taxon>
        <taxon>Arthropoda</taxon>
        <taxon>Crustacea</taxon>
        <taxon>Branchiopoda</taxon>
        <taxon>Diplostraca</taxon>
        <taxon>Cladocera</taxon>
        <taxon>Anomopoda</taxon>
        <taxon>Daphniidae</taxon>
        <taxon>Daphnia</taxon>
    </lineage>
</organism>
<sequence>MHCPQFQRDLLEVNVQPAFELLGCLVIEYAVASISYEKILDIGEKTWWPIKKNRIISFNFANIRLLLPKDSEMS</sequence>
<dbReference type="Proteomes" id="UP001234178">
    <property type="component" value="Unassembled WGS sequence"/>
</dbReference>
<reference evidence="1 2" key="1">
    <citation type="journal article" date="2023" name="Nucleic Acids Res.">
        <title>The hologenome of Daphnia magna reveals possible DNA methylation and microbiome-mediated evolution of the host genome.</title>
        <authorList>
            <person name="Chaturvedi A."/>
            <person name="Li X."/>
            <person name="Dhandapani V."/>
            <person name="Marshall H."/>
            <person name="Kissane S."/>
            <person name="Cuenca-Cambronero M."/>
            <person name="Asole G."/>
            <person name="Calvet F."/>
            <person name="Ruiz-Romero M."/>
            <person name="Marangio P."/>
            <person name="Guigo R."/>
            <person name="Rago D."/>
            <person name="Mirbahai L."/>
            <person name="Eastwood N."/>
            <person name="Colbourne J.K."/>
            <person name="Zhou J."/>
            <person name="Mallon E."/>
            <person name="Orsini L."/>
        </authorList>
    </citation>
    <scope>NUCLEOTIDE SEQUENCE [LARGE SCALE GENOMIC DNA]</scope>
    <source>
        <strain evidence="1">LRV0_1</strain>
    </source>
</reference>
<evidence type="ECO:0000313" key="1">
    <source>
        <dbReference type="EMBL" id="KAK4026435.1"/>
    </source>
</evidence>
<keyword evidence="2" id="KW-1185">Reference proteome</keyword>
<name>A0ABR0AMW5_9CRUS</name>
<evidence type="ECO:0000313" key="2">
    <source>
        <dbReference type="Proteomes" id="UP001234178"/>
    </source>
</evidence>
<protein>
    <submittedName>
        <fullName evidence="1">Uncharacterized protein</fullName>
    </submittedName>
</protein>
<comment type="caution">
    <text evidence="1">The sequence shown here is derived from an EMBL/GenBank/DDBJ whole genome shotgun (WGS) entry which is preliminary data.</text>
</comment>
<accession>A0ABR0AMW5</accession>
<dbReference type="EMBL" id="JAOYFB010000038">
    <property type="protein sequence ID" value="KAK4026435.1"/>
    <property type="molecule type" value="Genomic_DNA"/>
</dbReference>